<feature type="region of interest" description="Disordered" evidence="5">
    <location>
        <begin position="1329"/>
        <end position="1393"/>
    </location>
</feature>
<keyword evidence="4 6" id="KW-0472">Membrane</keyword>
<evidence type="ECO:0000256" key="5">
    <source>
        <dbReference type="SAM" id="MobiDB-lite"/>
    </source>
</evidence>
<evidence type="ECO:0000256" key="6">
    <source>
        <dbReference type="SAM" id="Phobius"/>
    </source>
</evidence>
<dbReference type="PANTHER" id="PTHR47804">
    <property type="entry name" value="60S RIBOSOMAL PROTEIN L19"/>
    <property type="match status" value="1"/>
</dbReference>
<feature type="region of interest" description="Disordered" evidence="5">
    <location>
        <begin position="255"/>
        <end position="275"/>
    </location>
</feature>
<feature type="transmembrane region" description="Helical" evidence="6">
    <location>
        <begin position="1068"/>
        <end position="1085"/>
    </location>
</feature>
<feature type="region of interest" description="Disordered" evidence="5">
    <location>
        <begin position="128"/>
        <end position="149"/>
    </location>
</feature>
<feature type="region of interest" description="Disordered" evidence="5">
    <location>
        <begin position="619"/>
        <end position="638"/>
    </location>
</feature>
<feature type="transmembrane region" description="Helical" evidence="6">
    <location>
        <begin position="350"/>
        <end position="369"/>
    </location>
</feature>
<reference evidence="8" key="1">
    <citation type="submission" date="2013-04" db="EMBL/GenBank/DDBJ databases">
        <title>The Genome Sequence of Fonticula alba ATCC 38817.</title>
        <authorList>
            <consortium name="The Broad Institute Genomics Platform"/>
            <person name="Russ C."/>
            <person name="Cuomo C."/>
            <person name="Burger G."/>
            <person name="Gray M.W."/>
            <person name="Holland P.W.H."/>
            <person name="King N."/>
            <person name="Lang F.B.F."/>
            <person name="Roger A.J."/>
            <person name="Ruiz-Trillo I."/>
            <person name="Brown M."/>
            <person name="Walker B."/>
            <person name="Young S."/>
            <person name="Zeng Q."/>
            <person name="Gargeya S."/>
            <person name="Fitzgerald M."/>
            <person name="Haas B."/>
            <person name="Abouelleil A."/>
            <person name="Allen A.W."/>
            <person name="Alvarado L."/>
            <person name="Arachchi H.M."/>
            <person name="Berlin A.M."/>
            <person name="Chapman S.B."/>
            <person name="Gainer-Dewar J."/>
            <person name="Goldberg J."/>
            <person name="Griggs A."/>
            <person name="Gujja S."/>
            <person name="Hansen M."/>
            <person name="Howarth C."/>
            <person name="Imamovic A."/>
            <person name="Ireland A."/>
            <person name="Larimer J."/>
            <person name="McCowan C."/>
            <person name="Murphy C."/>
            <person name="Pearson M."/>
            <person name="Poon T.W."/>
            <person name="Priest M."/>
            <person name="Roberts A."/>
            <person name="Saif S."/>
            <person name="Shea T."/>
            <person name="Sisk P."/>
            <person name="Sykes S."/>
            <person name="Wortman J."/>
            <person name="Nusbaum C."/>
            <person name="Birren B."/>
        </authorList>
    </citation>
    <scope>NUCLEOTIDE SEQUENCE [LARGE SCALE GENOMIC DNA]</scope>
    <source>
        <strain evidence="8">ATCC 38817</strain>
    </source>
</reference>
<dbReference type="InterPro" id="IPR049453">
    <property type="entry name" value="Memb_transporter_dom"/>
</dbReference>
<feature type="compositionally biased region" description="Polar residues" evidence="5">
    <location>
        <begin position="176"/>
        <end position="193"/>
    </location>
</feature>
<dbReference type="EMBL" id="KB932202">
    <property type="protein sequence ID" value="KCV71949.1"/>
    <property type="molecule type" value="Genomic_DNA"/>
</dbReference>
<feature type="transmembrane region" description="Helical" evidence="6">
    <location>
        <begin position="306"/>
        <end position="330"/>
    </location>
</feature>
<keyword evidence="3 6" id="KW-1133">Transmembrane helix</keyword>
<dbReference type="GO" id="GO:0016020">
    <property type="term" value="C:membrane"/>
    <property type="evidence" value="ECO:0007669"/>
    <property type="project" value="UniProtKB-SubCell"/>
</dbReference>
<feature type="compositionally biased region" description="Low complexity" evidence="5">
    <location>
        <begin position="1329"/>
        <end position="1343"/>
    </location>
</feature>
<name>A0A058ZC15_FONAL</name>
<feature type="transmembrane region" description="Helical" evidence="6">
    <location>
        <begin position="1207"/>
        <end position="1225"/>
    </location>
</feature>
<keyword evidence="9" id="KW-1185">Reference proteome</keyword>
<evidence type="ECO:0000256" key="1">
    <source>
        <dbReference type="ARBA" id="ARBA00004141"/>
    </source>
</evidence>
<feature type="transmembrane region" description="Helical" evidence="6">
    <location>
        <begin position="1142"/>
        <end position="1161"/>
    </location>
</feature>
<keyword evidence="2 6" id="KW-0812">Transmembrane</keyword>
<accession>A0A058ZC15</accession>
<feature type="transmembrane region" description="Helical" evidence="6">
    <location>
        <begin position="375"/>
        <end position="391"/>
    </location>
</feature>
<dbReference type="InterPro" id="IPR052430">
    <property type="entry name" value="IVT-Associated"/>
</dbReference>
<dbReference type="Pfam" id="PF13515">
    <property type="entry name" value="FUSC_2"/>
    <property type="match status" value="1"/>
</dbReference>
<feature type="region of interest" description="Disordered" evidence="5">
    <location>
        <begin position="568"/>
        <end position="603"/>
    </location>
</feature>
<proteinExistence type="predicted"/>
<feature type="region of interest" description="Disordered" evidence="5">
    <location>
        <begin position="21"/>
        <end position="78"/>
    </location>
</feature>
<protein>
    <recommendedName>
        <fullName evidence="7">Integral membrane bound transporter domain-containing protein</fullName>
    </recommendedName>
</protein>
<dbReference type="GeneID" id="20526083"/>
<feature type="compositionally biased region" description="Basic residues" evidence="5">
    <location>
        <begin position="586"/>
        <end position="603"/>
    </location>
</feature>
<dbReference type="eggNOG" id="KOG4711">
    <property type="taxonomic scope" value="Eukaryota"/>
</dbReference>
<gene>
    <name evidence="8" type="ORF">H696_01358</name>
</gene>
<sequence length="1739" mass="188488">MESHPPEGSLCSASSASLRLVEVPAVDRSPAPPPGATPASESDDEAPTTPDTHEEAVDAPLQPAGPMPGGLSVLSLPGAEEDRRSLLGDPLVAATAASHRATFLSGSPRTVATGQGIPQMQSLLEAEAASSPLDAAEGHARASFESTLPRHPSESVWLGVVSASRLHRQPEPDPSGNLTPPDSPSADTLQLNAQDDPLGVNLGFGNMANDFSLAEDDFAMPARRSEASALTAAGRPSQASQYTAASIYARSMATAAGADPDSESDPGSQAAPLASCPRWPPVQRLISQWSWFFSWNRLFRASKETFAYMGVSLFCLIDPISDFMGTYSYLAPIMTLFTLSSDSFGRNLRFFFLANLGNAVGYSFGAIALLTNHPAPKIVLLFLGLFSFTLFKTIRPELWAIGHVMSINMLVIVSQRGPTSAALKNAFDLFKPNIFVLIFILLLSFLLFPRWGSRDSETDIAEVLRCVDQSLQLSVIDFIAATENASGDAVPNGSPPGGPLAFDACPHCRLPASICSLSPCSALTDSTHEEPICQQCYTLLFYTLASQEPIIPAPPVCLLREARASPRRRPLIRPAASQRPPAPLPARHRRSAGKHRPAHRRRSLAPVLPTRLALLQAIQQSTRPQAPTPGDPTLEEHRKRHLAQLGATRSSITQLGARQIEAEWEFGRVFWHYDRYRQIGDILHQMVRLVGAMGCTVHTPPPPAGPTAPGPVPRPMPTLLPELPSLDILRAGGSTLPLTSKHIVTTATLATGRCRSCNRPVAVQPQAMRTGPGAPARGYPLQSTLRHPLALGGGTHRAAPATANMPAIPGLARPRPAGLLSALPPAPTGQTDVDAIQQYLLLMKDAVILGQRRFSTYVQELAEFSMKNSSSRAFWWVRWWWPTGPRRILKGDEPFDTFIIEDLTRVVRDLETFERDAIRGINPAVDITKLHYKIFNMRELLIGLISLFALTNATCIERTSLWRNLWRLFVNTFIVSSSQSKLRRQVVTSSSTLSSTAHAGVVGGLYTSSLPDPGRLQDAKYLESQRILREAEAISHSPGHRARSAFMRLRLRTWQLHDIITRSINVRFALKISGTLTLLVVPTIVDSTATVWSYWSVLWSAMTVLLVSQPSFGGFFPHALYRIIGTVAAAAWAIIMDVAFGQSFWATTGMLIPLIFVGQYIRLLPSSASGLGVQIIGAAFPIILAFYKRPYNPPVYTNIYEIAYKRGVALILGLIIAILIHRLIWPYLARVVLERKLAAVFATQGVIFSRLQSAITTFNPALLAERHLLASDKSRAAKAVGHAAAHQRDIADASTDVFNEVLRHMSFSSPPRLPLMDTSAVVTAVAARSRAGSRAGSRPSSTSDIELESLGPWASNTAQRSDPPSPASDAGPAPPGPGSGDKSPPEPSNALPALKGHSRLDLEKGKQHASLFGHPLRALDAAVKKRDRLYVRIQVTLQQCRALHTIALNEPRWMGKWDGPRYNSLILGCASLLEQISSLRVIARRVEAARIACSGQFHRYVRRVLTPGQLDTLRGDPRLGAWLARQYVLFDPLSPVTAALASPTGQRATSSILLGYHILSITVRGKLALPYNFPDCLGSIDQLICRLRQATEEVLARDRQTRAESRWAPAAGLIPPTGFPFPPPKLPASLSSCSLLSLPPNYNSTGGSGTSPTGADEAGSSLGSGGHSPISLESLPRSALPTIESAYALLCPRDLEERLMLIFAFTFTIRSIALKMAEMEDILRALFGTTHAPSRSLLD</sequence>
<feature type="region of interest" description="Disordered" evidence="5">
    <location>
        <begin position="167"/>
        <end position="197"/>
    </location>
</feature>
<evidence type="ECO:0000256" key="2">
    <source>
        <dbReference type="ARBA" id="ARBA00022692"/>
    </source>
</evidence>
<feature type="transmembrane region" description="Helical" evidence="6">
    <location>
        <begin position="1168"/>
        <end position="1187"/>
    </location>
</feature>
<feature type="transmembrane region" description="Helical" evidence="6">
    <location>
        <begin position="429"/>
        <end position="448"/>
    </location>
</feature>
<evidence type="ECO:0000313" key="9">
    <source>
        <dbReference type="Proteomes" id="UP000030693"/>
    </source>
</evidence>
<feature type="region of interest" description="Disordered" evidence="5">
    <location>
        <begin position="1644"/>
        <end position="1667"/>
    </location>
</feature>
<evidence type="ECO:0000313" key="8">
    <source>
        <dbReference type="EMBL" id="KCV71949.1"/>
    </source>
</evidence>
<dbReference type="STRING" id="691883.A0A058ZC15"/>
<evidence type="ECO:0000259" key="7">
    <source>
        <dbReference type="Pfam" id="PF13515"/>
    </source>
</evidence>
<organism evidence="8">
    <name type="scientific">Fonticula alba</name>
    <name type="common">Slime mold</name>
    <dbReference type="NCBI Taxonomy" id="691883"/>
    <lineage>
        <taxon>Eukaryota</taxon>
        <taxon>Rotosphaerida</taxon>
        <taxon>Fonticulaceae</taxon>
        <taxon>Fonticula</taxon>
    </lineage>
</organism>
<evidence type="ECO:0000256" key="4">
    <source>
        <dbReference type="ARBA" id="ARBA00023136"/>
    </source>
</evidence>
<dbReference type="RefSeq" id="XP_009493527.1">
    <property type="nucleotide sequence ID" value="XM_009495252.1"/>
</dbReference>
<dbReference type="Proteomes" id="UP000030693">
    <property type="component" value="Unassembled WGS sequence"/>
</dbReference>
<feature type="domain" description="Integral membrane bound transporter" evidence="7">
    <location>
        <begin position="1089"/>
        <end position="1220"/>
    </location>
</feature>
<evidence type="ECO:0000256" key="3">
    <source>
        <dbReference type="ARBA" id="ARBA00022989"/>
    </source>
</evidence>
<dbReference type="PANTHER" id="PTHR47804:SF3">
    <property type="entry name" value="PROTEIN BRE4"/>
    <property type="match status" value="1"/>
</dbReference>
<comment type="subcellular location">
    <subcellularLocation>
        <location evidence="1">Membrane</location>
        <topology evidence="1">Multi-pass membrane protein</topology>
    </subcellularLocation>
</comment>
<feature type="transmembrane region" description="Helical" evidence="6">
    <location>
        <begin position="1119"/>
        <end position="1136"/>
    </location>
</feature>